<feature type="compositionally biased region" description="Basic and acidic residues" evidence="1">
    <location>
        <begin position="76"/>
        <end position="88"/>
    </location>
</feature>
<dbReference type="EMBL" id="JAZHXJ010000594">
    <property type="protein sequence ID" value="KAL1856419.1"/>
    <property type="molecule type" value="Genomic_DNA"/>
</dbReference>
<comment type="caution">
    <text evidence="2">The sequence shown here is derived from an EMBL/GenBank/DDBJ whole genome shotgun (WGS) entry which is preliminary data.</text>
</comment>
<reference evidence="2 3" key="1">
    <citation type="journal article" date="2024" name="Commun. Biol.">
        <title>Comparative genomic analysis of thermophilic fungi reveals convergent evolutionary adaptations and gene losses.</title>
        <authorList>
            <person name="Steindorff A.S."/>
            <person name="Aguilar-Pontes M.V."/>
            <person name="Robinson A.J."/>
            <person name="Andreopoulos B."/>
            <person name="LaButti K."/>
            <person name="Kuo A."/>
            <person name="Mondo S."/>
            <person name="Riley R."/>
            <person name="Otillar R."/>
            <person name="Haridas S."/>
            <person name="Lipzen A."/>
            <person name="Grimwood J."/>
            <person name="Schmutz J."/>
            <person name="Clum A."/>
            <person name="Reid I.D."/>
            <person name="Moisan M.C."/>
            <person name="Butler G."/>
            <person name="Nguyen T.T.M."/>
            <person name="Dewar K."/>
            <person name="Conant G."/>
            <person name="Drula E."/>
            <person name="Henrissat B."/>
            <person name="Hansel C."/>
            <person name="Singer S."/>
            <person name="Hutchinson M.I."/>
            <person name="de Vries R.P."/>
            <person name="Natvig D.O."/>
            <person name="Powell A.J."/>
            <person name="Tsang A."/>
            <person name="Grigoriev I.V."/>
        </authorList>
    </citation>
    <scope>NUCLEOTIDE SEQUENCE [LARGE SCALE GENOMIC DNA]</scope>
    <source>
        <strain evidence="2 3">ATCC 24622</strain>
    </source>
</reference>
<dbReference type="Proteomes" id="UP001586593">
    <property type="component" value="Unassembled WGS sequence"/>
</dbReference>
<evidence type="ECO:0000256" key="1">
    <source>
        <dbReference type="SAM" id="MobiDB-lite"/>
    </source>
</evidence>
<proteinExistence type="predicted"/>
<feature type="compositionally biased region" description="Basic and acidic residues" evidence="1">
    <location>
        <begin position="9"/>
        <end position="41"/>
    </location>
</feature>
<evidence type="ECO:0000313" key="3">
    <source>
        <dbReference type="Proteomes" id="UP001586593"/>
    </source>
</evidence>
<feature type="region of interest" description="Disordered" evidence="1">
    <location>
        <begin position="74"/>
        <end position="106"/>
    </location>
</feature>
<feature type="region of interest" description="Disordered" evidence="1">
    <location>
        <begin position="1"/>
        <end position="41"/>
    </location>
</feature>
<protein>
    <submittedName>
        <fullName evidence="2">Uncharacterized protein</fullName>
    </submittedName>
</protein>
<sequence>MPRGVVQYFDERAKDRDSEQKRGPERGEAHNNKDESSKSRELPELYLATTAIQSVKFFFLGSSSVVRCSQNLSHCHSPERETHLDIGRPRKTGTSGGQQPTKLPVA</sequence>
<evidence type="ECO:0000313" key="2">
    <source>
        <dbReference type="EMBL" id="KAL1856419.1"/>
    </source>
</evidence>
<accession>A0ABR3W933</accession>
<keyword evidence="3" id="KW-1185">Reference proteome</keyword>
<name>A0ABR3W933_9PEZI</name>
<feature type="compositionally biased region" description="Polar residues" evidence="1">
    <location>
        <begin position="97"/>
        <end position="106"/>
    </location>
</feature>
<organism evidence="2 3">
    <name type="scientific">Phialemonium thermophilum</name>
    <dbReference type="NCBI Taxonomy" id="223376"/>
    <lineage>
        <taxon>Eukaryota</taxon>
        <taxon>Fungi</taxon>
        <taxon>Dikarya</taxon>
        <taxon>Ascomycota</taxon>
        <taxon>Pezizomycotina</taxon>
        <taxon>Sordariomycetes</taxon>
        <taxon>Sordariomycetidae</taxon>
        <taxon>Cephalothecales</taxon>
        <taxon>Cephalothecaceae</taxon>
        <taxon>Phialemonium</taxon>
    </lineage>
</organism>
<gene>
    <name evidence="2" type="ORF">VTK73DRAFT_8285</name>
</gene>